<reference evidence="3" key="1">
    <citation type="submission" date="2022-03" db="EMBL/GenBank/DDBJ databases">
        <title>Identification of a novel bacterium isolated from mangrove sediments.</title>
        <authorList>
            <person name="Pan X."/>
        </authorList>
    </citation>
    <scope>NUCLEOTIDE SEQUENCE</scope>
    <source>
        <strain evidence="3">B2637</strain>
    </source>
</reference>
<dbReference type="RefSeq" id="WP_243799329.1">
    <property type="nucleotide sequence ID" value="NZ_JALHAT010000012.1"/>
</dbReference>
<feature type="domain" description="Glycosyltransferase subfamily 4-like N-terminal" evidence="2">
    <location>
        <begin position="39"/>
        <end position="229"/>
    </location>
</feature>
<dbReference type="Gene3D" id="3.40.50.2000">
    <property type="entry name" value="Glycogen Phosphorylase B"/>
    <property type="match status" value="2"/>
</dbReference>
<protein>
    <submittedName>
        <fullName evidence="3">Glycosyltransferase family 4 protein</fullName>
    </submittedName>
</protein>
<name>A0ABT0ACD0_9SPHN</name>
<dbReference type="PANTHER" id="PTHR45947">
    <property type="entry name" value="SULFOQUINOVOSYL TRANSFERASE SQD2"/>
    <property type="match status" value="1"/>
</dbReference>
<dbReference type="InterPro" id="IPR050194">
    <property type="entry name" value="Glycosyltransferase_grp1"/>
</dbReference>
<dbReference type="Proteomes" id="UP001162802">
    <property type="component" value="Unassembled WGS sequence"/>
</dbReference>
<organism evidence="3 4">
    <name type="scientific">Novosphingobium mangrovi</name>
    <name type="common">ex Hu et al. 2023</name>
    <dbReference type="NCBI Taxonomy" id="2930094"/>
    <lineage>
        <taxon>Bacteria</taxon>
        <taxon>Pseudomonadati</taxon>
        <taxon>Pseudomonadota</taxon>
        <taxon>Alphaproteobacteria</taxon>
        <taxon>Sphingomonadales</taxon>
        <taxon>Sphingomonadaceae</taxon>
        <taxon>Novosphingobium</taxon>
    </lineage>
</organism>
<evidence type="ECO:0000259" key="1">
    <source>
        <dbReference type="Pfam" id="PF00534"/>
    </source>
</evidence>
<dbReference type="CDD" id="cd03801">
    <property type="entry name" value="GT4_PimA-like"/>
    <property type="match status" value="1"/>
</dbReference>
<comment type="caution">
    <text evidence="3">The sequence shown here is derived from an EMBL/GenBank/DDBJ whole genome shotgun (WGS) entry which is preliminary data.</text>
</comment>
<dbReference type="SUPFAM" id="SSF53756">
    <property type="entry name" value="UDP-Glycosyltransferase/glycogen phosphorylase"/>
    <property type="match status" value="1"/>
</dbReference>
<dbReference type="PANTHER" id="PTHR45947:SF3">
    <property type="entry name" value="SULFOQUINOVOSYL TRANSFERASE SQD2"/>
    <property type="match status" value="1"/>
</dbReference>
<accession>A0ABT0ACD0</accession>
<evidence type="ECO:0000259" key="2">
    <source>
        <dbReference type="Pfam" id="PF13579"/>
    </source>
</evidence>
<proteinExistence type="predicted"/>
<dbReference type="EMBL" id="JALHAT010000012">
    <property type="protein sequence ID" value="MCJ1960829.1"/>
    <property type="molecule type" value="Genomic_DNA"/>
</dbReference>
<gene>
    <name evidence="3" type="ORF">MTR65_09080</name>
</gene>
<keyword evidence="4" id="KW-1185">Reference proteome</keyword>
<feature type="domain" description="Glycosyl transferase family 1" evidence="1">
    <location>
        <begin position="254"/>
        <end position="401"/>
    </location>
</feature>
<dbReference type="Pfam" id="PF00534">
    <property type="entry name" value="Glycos_transf_1"/>
    <property type="match status" value="1"/>
</dbReference>
<dbReference type="Pfam" id="PF13579">
    <property type="entry name" value="Glyco_trans_4_4"/>
    <property type="match status" value="1"/>
</dbReference>
<dbReference type="InterPro" id="IPR001296">
    <property type="entry name" value="Glyco_trans_1"/>
</dbReference>
<sequence length="433" mass="47301">MTKVARLDEAAGHKAVWPGSALQKVVIVHDFANAQLGAGATRSALDTALALRQRGVEVEFFAAAGEPDAELLEAGVRVTTLGQADIRRNRSRAKAALQGFWNGDAAQALEAVMRACDLDRTIFHVHTWSKALSPSILPLLTRSGVHSVFHLHEYFAACPNGGFFDYGSLSICERTPLGASCLTRQCDSRSGKVKAWRVARHTVMRRLAHYPDRAKAFVLLSKTQRKALEPYLPGDARMVEMRNPIAVSKEPRQPRDAQARYLFVGRISKEKGLGVLVEGFADSQEALLVLGDGPDLEWLKAQLPRAEFRGWQTKQEVQAAMRSARALVFPSLWYEGMPMVVLEALACGTPVISSQASSAKEVLVEGATGLLFDHTATGALARARDILADDAMAETMSEKAYAAYWAQPCDMGRYADATLALYEDMLNGGETRQ</sequence>
<dbReference type="InterPro" id="IPR028098">
    <property type="entry name" value="Glyco_trans_4-like_N"/>
</dbReference>
<evidence type="ECO:0000313" key="4">
    <source>
        <dbReference type="Proteomes" id="UP001162802"/>
    </source>
</evidence>
<evidence type="ECO:0000313" key="3">
    <source>
        <dbReference type="EMBL" id="MCJ1960829.1"/>
    </source>
</evidence>